<evidence type="ECO:0000313" key="1">
    <source>
        <dbReference type="EMBL" id="ASY66624.1"/>
    </source>
</evidence>
<sequence>MSNDVLVMRKAPCSGRSLLDTGMDILKSDWIASVRRT</sequence>
<keyword evidence="1" id="KW-0614">Plasmid</keyword>
<name>A0A249PLQ9_9HYPH</name>
<keyword evidence="2" id="KW-1185">Reference proteome</keyword>
<gene>
    <name evidence="1" type="ORF">SJ05684_b56420</name>
</gene>
<dbReference type="AlphaFoldDB" id="A0A249PLQ9"/>
<dbReference type="EMBL" id="CP023068">
    <property type="protein sequence ID" value="ASY66624.1"/>
    <property type="molecule type" value="Genomic_DNA"/>
</dbReference>
<accession>A0A249PLQ9</accession>
<dbReference type="KEGG" id="esj:SJ05684_b56420"/>
<reference evidence="1 2" key="1">
    <citation type="submission" date="2017-08" db="EMBL/GenBank/DDBJ databases">
        <title>Multipartite genome sequences of Sinorhizobium species nodulating soybeans.</title>
        <authorList>
            <person name="Tian C.F."/>
        </authorList>
    </citation>
    <scope>NUCLEOTIDE SEQUENCE [LARGE SCALE GENOMIC DNA]</scope>
    <source>
        <strain evidence="1 2">CCBAU 05684</strain>
        <plasmid evidence="2">psj05684b</plasmid>
    </source>
</reference>
<organism evidence="1 2">
    <name type="scientific">Sinorhizobium sojae CCBAU 05684</name>
    <dbReference type="NCBI Taxonomy" id="716928"/>
    <lineage>
        <taxon>Bacteria</taxon>
        <taxon>Pseudomonadati</taxon>
        <taxon>Pseudomonadota</taxon>
        <taxon>Alphaproteobacteria</taxon>
        <taxon>Hyphomicrobiales</taxon>
        <taxon>Rhizobiaceae</taxon>
        <taxon>Sinorhizobium/Ensifer group</taxon>
        <taxon>Sinorhizobium</taxon>
    </lineage>
</organism>
<protein>
    <submittedName>
        <fullName evidence="1">Uncharacterized protein</fullName>
    </submittedName>
</protein>
<geneLocation type="plasmid" evidence="2">
    <name>psj05684b</name>
</geneLocation>
<proteinExistence type="predicted"/>
<evidence type="ECO:0000313" key="2">
    <source>
        <dbReference type="Proteomes" id="UP000217211"/>
    </source>
</evidence>
<dbReference type="Proteomes" id="UP000217211">
    <property type="component" value="Plasmid pSJ05684b"/>
</dbReference>